<dbReference type="AlphaFoldDB" id="A0A7J7KDA2"/>
<dbReference type="Proteomes" id="UP000593567">
    <property type="component" value="Unassembled WGS sequence"/>
</dbReference>
<name>A0A7J7KDA2_BUGNE</name>
<reference evidence="1" key="1">
    <citation type="submission" date="2020-06" db="EMBL/GenBank/DDBJ databases">
        <title>Draft genome of Bugula neritina, a colonial animal packing powerful symbionts and potential medicines.</title>
        <authorList>
            <person name="Rayko M."/>
        </authorList>
    </citation>
    <scope>NUCLEOTIDE SEQUENCE [LARGE SCALE GENOMIC DNA]</scope>
    <source>
        <strain evidence="1">Kwan_BN1</strain>
    </source>
</reference>
<evidence type="ECO:0000313" key="2">
    <source>
        <dbReference type="Proteomes" id="UP000593567"/>
    </source>
</evidence>
<accession>A0A7J7KDA2</accession>
<sequence>MMWLGAQMIESGSKRRENGFDQPQQWGCVECSILFADHPFTIVLYKDWIILGIRLDGLKTEIVVHDKEFNIVKSWEVEVIPCDIAVVDNKVVLSRQLPGNLKSFHSKENLYQTSSGMDHQ</sequence>
<proteinExistence type="predicted"/>
<comment type="caution">
    <text evidence="1">The sequence shown here is derived from an EMBL/GenBank/DDBJ whole genome shotgun (WGS) entry which is preliminary data.</text>
</comment>
<gene>
    <name evidence="1" type="ORF">EB796_005033</name>
</gene>
<protein>
    <submittedName>
        <fullName evidence="1">Uncharacterized protein</fullName>
    </submittedName>
</protein>
<evidence type="ECO:0000313" key="1">
    <source>
        <dbReference type="EMBL" id="KAF6036640.1"/>
    </source>
</evidence>
<keyword evidence="2" id="KW-1185">Reference proteome</keyword>
<dbReference type="EMBL" id="VXIV02000691">
    <property type="protein sequence ID" value="KAF6036640.1"/>
    <property type="molecule type" value="Genomic_DNA"/>
</dbReference>
<organism evidence="1 2">
    <name type="scientific">Bugula neritina</name>
    <name type="common">Brown bryozoan</name>
    <name type="synonym">Sertularia neritina</name>
    <dbReference type="NCBI Taxonomy" id="10212"/>
    <lineage>
        <taxon>Eukaryota</taxon>
        <taxon>Metazoa</taxon>
        <taxon>Spiralia</taxon>
        <taxon>Lophotrochozoa</taxon>
        <taxon>Bryozoa</taxon>
        <taxon>Gymnolaemata</taxon>
        <taxon>Cheilostomatida</taxon>
        <taxon>Flustrina</taxon>
        <taxon>Buguloidea</taxon>
        <taxon>Bugulidae</taxon>
        <taxon>Bugula</taxon>
    </lineage>
</organism>